<dbReference type="Pfam" id="PF04265">
    <property type="entry name" value="TPK_B1_binding"/>
    <property type="match status" value="1"/>
</dbReference>
<dbReference type="InterPro" id="IPR006282">
    <property type="entry name" value="Thi_PPkinase"/>
</dbReference>
<dbReference type="SMART" id="SM00983">
    <property type="entry name" value="TPK_B1_binding"/>
    <property type="match status" value="1"/>
</dbReference>
<proteinExistence type="predicted"/>
<dbReference type="Proteomes" id="UP000321040">
    <property type="component" value="Unassembled WGS sequence"/>
</dbReference>
<dbReference type="Gene3D" id="3.40.50.10240">
    <property type="entry name" value="Thiamin pyrophosphokinase, catalytic domain"/>
    <property type="match status" value="1"/>
</dbReference>
<reference evidence="8 9" key="1">
    <citation type="submission" date="2016-02" db="EMBL/GenBank/DDBJ databases">
        <title>Draft genome sequence of hydrocarbon degrading Staphylococcus saprophyticus Strain CNV2, isolated from crude-oil contaminated soil from Noonmati Oil Refinery, Guwahati, Assam, India.</title>
        <authorList>
            <person name="Mukherjee A."/>
            <person name="Chettri B."/>
            <person name="Langpoklakpam J."/>
            <person name="Singh A.K."/>
            <person name="Chattopadhyay D.J."/>
        </authorList>
    </citation>
    <scope>NUCLEOTIDE SEQUENCE [LARGE SCALE GENOMIC DNA]</scope>
    <source>
        <strain evidence="8 9">CNV2</strain>
    </source>
</reference>
<evidence type="ECO:0000313" key="8">
    <source>
        <dbReference type="EMBL" id="KYH14706.1"/>
    </source>
</evidence>
<dbReference type="SUPFAM" id="SSF63999">
    <property type="entry name" value="Thiamin pyrophosphokinase, catalytic domain"/>
    <property type="match status" value="1"/>
</dbReference>
<dbReference type="InterPro" id="IPR007373">
    <property type="entry name" value="Thiamin_PyroPKinase_B1-bd"/>
</dbReference>
<gene>
    <name evidence="8" type="ORF">A0131_07945</name>
    <name evidence="7" type="ORF">SKL01_00400</name>
</gene>
<keyword evidence="10" id="KW-1185">Reference proteome</keyword>
<dbReference type="EMBL" id="LUGM01000002">
    <property type="protein sequence ID" value="KYH14706.1"/>
    <property type="molecule type" value="Genomic_DNA"/>
</dbReference>
<dbReference type="EMBL" id="BKAQ01000001">
    <property type="protein sequence ID" value="GEP80862.1"/>
    <property type="molecule type" value="Genomic_DNA"/>
</dbReference>
<dbReference type="AlphaFoldDB" id="A0A151A5S6"/>
<evidence type="ECO:0000313" key="10">
    <source>
        <dbReference type="Proteomes" id="UP000321040"/>
    </source>
</evidence>
<comment type="caution">
    <text evidence="8">The sequence shown here is derived from an EMBL/GenBank/DDBJ whole genome shotgun (WGS) entry which is preliminary data.</text>
</comment>
<evidence type="ECO:0000256" key="2">
    <source>
        <dbReference type="ARBA" id="ARBA00022741"/>
    </source>
</evidence>
<feature type="domain" description="Thiamin pyrophosphokinase thiamin-binding" evidence="6">
    <location>
        <begin position="140"/>
        <end position="205"/>
    </location>
</feature>
<accession>A0A2T4RC56</accession>
<accession>A0A151A5S6</accession>
<keyword evidence="4" id="KW-0067">ATP-binding</keyword>
<evidence type="ECO:0000256" key="3">
    <source>
        <dbReference type="ARBA" id="ARBA00022777"/>
    </source>
</evidence>
<dbReference type="GO" id="GO:0006772">
    <property type="term" value="P:thiamine metabolic process"/>
    <property type="evidence" value="ECO:0007669"/>
    <property type="project" value="UniProtKB-UniRule"/>
</dbReference>
<evidence type="ECO:0000256" key="5">
    <source>
        <dbReference type="NCBIfam" id="TIGR01378"/>
    </source>
</evidence>
<dbReference type="NCBIfam" id="TIGR01378">
    <property type="entry name" value="thi_PPkinase"/>
    <property type="match status" value="1"/>
</dbReference>
<dbReference type="GO" id="GO:0009229">
    <property type="term" value="P:thiamine diphosphate biosynthetic process"/>
    <property type="evidence" value="ECO:0007669"/>
    <property type="project" value="InterPro"/>
</dbReference>
<reference evidence="7 10" key="2">
    <citation type="submission" date="2019-07" db="EMBL/GenBank/DDBJ databases">
        <title>Whole genome shotgun sequence of Staphylococcus kloosii NBRC 109624.</title>
        <authorList>
            <person name="Hosoyama A."/>
            <person name="Uohara A."/>
            <person name="Ohji S."/>
            <person name="Ichikawa N."/>
        </authorList>
    </citation>
    <scope>NUCLEOTIDE SEQUENCE [LARGE SCALE GENOMIC DNA]</scope>
    <source>
        <strain evidence="7 10">NBRC 109624</strain>
    </source>
</reference>
<dbReference type="InterPro" id="IPR007371">
    <property type="entry name" value="TPK_catalytic"/>
</dbReference>
<dbReference type="SUPFAM" id="SSF63862">
    <property type="entry name" value="Thiamin pyrophosphokinase, substrate-binding domain"/>
    <property type="match status" value="1"/>
</dbReference>
<sequence>MHINLLCSDRNTPEHLLNNKSEEKWGGVDRGALILYQNNIEPEFTIGDFDSVNDEERQVLTDQFGINPVKAEKDDTDLAIAVEEAVQRGFLEIHIYGATGGRLDHFMGALQILEKPEYQRLNVKIIIIDQQNVIQYLTAGCYNIQQQANFKYVSFIPVNYPTSISLINFKYPLEHQNLEQGSTLTISNELDGQSGVVELHEGAVLMIQSTDK</sequence>
<dbReference type="PANTHER" id="PTHR41299">
    <property type="entry name" value="THIAMINE PYROPHOSPHOKINASE"/>
    <property type="match status" value="1"/>
</dbReference>
<dbReference type="GeneID" id="69905621"/>
<dbReference type="CDD" id="cd07995">
    <property type="entry name" value="TPK"/>
    <property type="match status" value="1"/>
</dbReference>
<dbReference type="RefSeq" id="WP_061854870.1">
    <property type="nucleotide sequence ID" value="NZ_BKAQ01000001.1"/>
</dbReference>
<dbReference type="InterPro" id="IPR036371">
    <property type="entry name" value="TPK_B1-bd_sf"/>
</dbReference>
<dbReference type="OrthoDB" id="9804377at2"/>
<name>A0A151A5S6_9STAP</name>
<dbReference type="GO" id="GO:0005524">
    <property type="term" value="F:ATP binding"/>
    <property type="evidence" value="ECO:0007669"/>
    <property type="project" value="UniProtKB-KW"/>
</dbReference>
<dbReference type="InterPro" id="IPR036759">
    <property type="entry name" value="TPK_catalytic_sf"/>
</dbReference>
<evidence type="ECO:0000313" key="7">
    <source>
        <dbReference type="EMBL" id="GEP80862.1"/>
    </source>
</evidence>
<dbReference type="GO" id="GO:0004788">
    <property type="term" value="F:thiamine diphosphokinase activity"/>
    <property type="evidence" value="ECO:0007669"/>
    <property type="project" value="UniProtKB-UniRule"/>
</dbReference>
<dbReference type="EC" id="2.7.6.2" evidence="5"/>
<organism evidence="8 9">
    <name type="scientific">Staphylococcus kloosii</name>
    <dbReference type="NCBI Taxonomy" id="29384"/>
    <lineage>
        <taxon>Bacteria</taxon>
        <taxon>Bacillati</taxon>
        <taxon>Bacillota</taxon>
        <taxon>Bacilli</taxon>
        <taxon>Bacillales</taxon>
        <taxon>Staphylococcaceae</taxon>
        <taxon>Staphylococcus</taxon>
    </lineage>
</organism>
<protein>
    <recommendedName>
        <fullName evidence="5">Thiamine diphosphokinase</fullName>
        <ecNumber evidence="5">2.7.6.2</ecNumber>
    </recommendedName>
</protein>
<evidence type="ECO:0000313" key="9">
    <source>
        <dbReference type="Proteomes" id="UP000075418"/>
    </source>
</evidence>
<dbReference type="KEGG" id="skl:C7J89_09720"/>
<dbReference type="InterPro" id="IPR053149">
    <property type="entry name" value="TPK"/>
</dbReference>
<dbReference type="PANTHER" id="PTHR41299:SF1">
    <property type="entry name" value="THIAMINE PYROPHOSPHOKINASE"/>
    <property type="match status" value="1"/>
</dbReference>
<dbReference type="GO" id="GO:0016301">
    <property type="term" value="F:kinase activity"/>
    <property type="evidence" value="ECO:0007669"/>
    <property type="project" value="UniProtKB-KW"/>
</dbReference>
<keyword evidence="3 8" id="KW-0418">Kinase</keyword>
<dbReference type="Proteomes" id="UP000075418">
    <property type="component" value="Unassembled WGS sequence"/>
</dbReference>
<dbReference type="GO" id="GO:0030975">
    <property type="term" value="F:thiamine binding"/>
    <property type="evidence" value="ECO:0007669"/>
    <property type="project" value="InterPro"/>
</dbReference>
<dbReference type="Pfam" id="PF04263">
    <property type="entry name" value="TPK_catalytic"/>
    <property type="match status" value="1"/>
</dbReference>
<evidence type="ECO:0000256" key="1">
    <source>
        <dbReference type="ARBA" id="ARBA00022679"/>
    </source>
</evidence>
<evidence type="ECO:0000259" key="6">
    <source>
        <dbReference type="SMART" id="SM00983"/>
    </source>
</evidence>
<evidence type="ECO:0000256" key="4">
    <source>
        <dbReference type="ARBA" id="ARBA00022840"/>
    </source>
</evidence>
<keyword evidence="1" id="KW-0808">Transferase</keyword>
<keyword evidence="2" id="KW-0547">Nucleotide-binding</keyword>